<dbReference type="AlphaFoldDB" id="A0A6P5GMJ2"/>
<dbReference type="Proteomes" id="UP000515123">
    <property type="component" value="Linkage group 1"/>
</dbReference>
<reference evidence="4" key="2">
    <citation type="submission" date="2025-08" db="UniProtKB">
        <authorList>
            <consortium name="RefSeq"/>
        </authorList>
    </citation>
    <scope>IDENTIFICATION</scope>
    <source>
        <tissue evidence="4">Leaf</tissue>
    </source>
</reference>
<dbReference type="OrthoDB" id="695218at2759"/>
<dbReference type="PANTHER" id="PTHR45733">
    <property type="entry name" value="FORMIN-J"/>
    <property type="match status" value="1"/>
</dbReference>
<dbReference type="Pfam" id="PF02181">
    <property type="entry name" value="FH2"/>
    <property type="match status" value="1"/>
</dbReference>
<sequence>MMIHNFGIIFCVISEEMQAVSKGPEKVEQELTASENDGRVSETFRKTLKTFLNVAEAEVRALTSLYSNVGRNADALALYFGEGPARCPFEQDYWCCFKTTLKNKKGYVAPSPPPTRRDGCSSLLLLCLTRH</sequence>
<evidence type="ECO:0000259" key="2">
    <source>
        <dbReference type="Pfam" id="PF02181"/>
    </source>
</evidence>
<dbReference type="InterPro" id="IPR015425">
    <property type="entry name" value="FH2_Formin"/>
</dbReference>
<dbReference type="PANTHER" id="PTHR45733:SF8">
    <property type="entry name" value="FORMIN-J"/>
    <property type="match status" value="1"/>
</dbReference>
<dbReference type="RefSeq" id="XP_020109921.1">
    <property type="nucleotide sequence ID" value="XM_020254332.1"/>
</dbReference>
<proteinExistence type="inferred from homology"/>
<evidence type="ECO:0000313" key="3">
    <source>
        <dbReference type="Proteomes" id="UP000515123"/>
    </source>
</evidence>
<evidence type="ECO:0000256" key="1">
    <source>
        <dbReference type="ARBA" id="ARBA00006468"/>
    </source>
</evidence>
<reference evidence="3" key="1">
    <citation type="journal article" date="2015" name="Nat. Genet.">
        <title>The pineapple genome and the evolution of CAM photosynthesis.</title>
        <authorList>
            <person name="Ming R."/>
            <person name="VanBuren R."/>
            <person name="Wai C.M."/>
            <person name="Tang H."/>
            <person name="Schatz M.C."/>
            <person name="Bowers J.E."/>
            <person name="Lyons E."/>
            <person name="Wang M.L."/>
            <person name="Chen J."/>
            <person name="Biggers E."/>
            <person name="Zhang J."/>
            <person name="Huang L."/>
            <person name="Zhang L."/>
            <person name="Miao W."/>
            <person name="Zhang J."/>
            <person name="Ye Z."/>
            <person name="Miao C."/>
            <person name="Lin Z."/>
            <person name="Wang H."/>
            <person name="Zhou H."/>
            <person name="Yim W.C."/>
            <person name="Priest H.D."/>
            <person name="Zheng C."/>
            <person name="Woodhouse M."/>
            <person name="Edger P.P."/>
            <person name="Guyot R."/>
            <person name="Guo H.B."/>
            <person name="Guo H."/>
            <person name="Zheng G."/>
            <person name="Singh R."/>
            <person name="Sharma A."/>
            <person name="Min X."/>
            <person name="Zheng Y."/>
            <person name="Lee H."/>
            <person name="Gurtowski J."/>
            <person name="Sedlazeck F.J."/>
            <person name="Harkess A."/>
            <person name="McKain M.R."/>
            <person name="Liao Z."/>
            <person name="Fang J."/>
            <person name="Liu J."/>
            <person name="Zhang X."/>
            <person name="Zhang Q."/>
            <person name="Hu W."/>
            <person name="Qin Y."/>
            <person name="Wang K."/>
            <person name="Chen L.Y."/>
            <person name="Shirley N."/>
            <person name="Lin Y.R."/>
            <person name="Liu L.Y."/>
            <person name="Hernandez A.G."/>
            <person name="Wright C.L."/>
            <person name="Bulone V."/>
            <person name="Tuskan G.A."/>
            <person name="Heath K."/>
            <person name="Zee F."/>
            <person name="Moore P.H."/>
            <person name="Sunkar R."/>
            <person name="Leebens-Mack J.H."/>
            <person name="Mockler T."/>
            <person name="Bennetzen J.L."/>
            <person name="Freeling M."/>
            <person name="Sankoff D."/>
            <person name="Paterson A.H."/>
            <person name="Zhu X."/>
            <person name="Yang X."/>
            <person name="Smith J.A."/>
            <person name="Cushman J.C."/>
            <person name="Paull R.E."/>
            <person name="Yu Q."/>
        </authorList>
    </citation>
    <scope>NUCLEOTIDE SEQUENCE [LARGE SCALE GENOMIC DNA]</scope>
    <source>
        <strain evidence="3">cv. F153</strain>
    </source>
</reference>
<accession>A0A6P5GMJ2</accession>
<evidence type="ECO:0000313" key="4">
    <source>
        <dbReference type="RefSeq" id="XP_020109921.1"/>
    </source>
</evidence>
<gene>
    <name evidence="4" type="primary">LOC109725199</name>
</gene>
<keyword evidence="3" id="KW-1185">Reference proteome</keyword>
<dbReference type="Gene3D" id="1.20.58.2220">
    <property type="entry name" value="Formin, FH2 domain"/>
    <property type="match status" value="1"/>
</dbReference>
<dbReference type="SUPFAM" id="SSF101447">
    <property type="entry name" value="Formin homology 2 domain (FH2 domain)"/>
    <property type="match status" value="1"/>
</dbReference>
<protein>
    <submittedName>
        <fullName evidence="4">Formin-like protein 6</fullName>
    </submittedName>
</protein>
<feature type="domain" description="FH2" evidence="2">
    <location>
        <begin position="13"/>
        <end position="91"/>
    </location>
</feature>
<comment type="similarity">
    <text evidence="1">Belongs to the formin-like family. Class-II subfamily.</text>
</comment>
<dbReference type="InterPro" id="IPR042201">
    <property type="entry name" value="FH2_Formin_sf"/>
</dbReference>
<dbReference type="GeneID" id="109725199"/>
<organism evidence="3 4">
    <name type="scientific">Ananas comosus</name>
    <name type="common">Pineapple</name>
    <name type="synonym">Ananas ananas</name>
    <dbReference type="NCBI Taxonomy" id="4615"/>
    <lineage>
        <taxon>Eukaryota</taxon>
        <taxon>Viridiplantae</taxon>
        <taxon>Streptophyta</taxon>
        <taxon>Embryophyta</taxon>
        <taxon>Tracheophyta</taxon>
        <taxon>Spermatophyta</taxon>
        <taxon>Magnoliopsida</taxon>
        <taxon>Liliopsida</taxon>
        <taxon>Poales</taxon>
        <taxon>Bromeliaceae</taxon>
        <taxon>Bromelioideae</taxon>
        <taxon>Ananas</taxon>
    </lineage>
</organism>
<name>A0A6P5GMJ2_ANACO</name>
<dbReference type="InterPro" id="IPR051144">
    <property type="entry name" value="Formin_homology_domain"/>
</dbReference>